<dbReference type="EC" id="3.5.1.18" evidence="5"/>
<protein>
    <recommendedName>
        <fullName evidence="6">Probable succinyl-diaminopimelate desuccinylase</fullName>
        <ecNumber evidence="5">3.5.1.18</ecNumber>
    </recommendedName>
</protein>
<dbReference type="Gene3D" id="3.30.70.360">
    <property type="match status" value="1"/>
</dbReference>
<dbReference type="GO" id="GO:0046872">
    <property type="term" value="F:metal ion binding"/>
    <property type="evidence" value="ECO:0007669"/>
    <property type="project" value="UniProtKB-KW"/>
</dbReference>
<dbReference type="EMBL" id="BARJ01000009">
    <property type="protein sequence ID" value="GEM17061.1"/>
    <property type="molecule type" value="Genomic_DNA"/>
</dbReference>
<dbReference type="Gene3D" id="3.40.630.10">
    <property type="entry name" value="Zn peptidases"/>
    <property type="match status" value="2"/>
</dbReference>
<dbReference type="Pfam" id="PF01546">
    <property type="entry name" value="Peptidase_M20"/>
    <property type="match status" value="1"/>
</dbReference>
<reference evidence="13 14" key="1">
    <citation type="submission" date="2013-04" db="EMBL/GenBank/DDBJ databases">
        <title>Gluconobacter oxydans NBRC 3293 whole genome sequence.</title>
        <authorList>
            <person name="Matsutani M."/>
            <person name="Yakushi T."/>
            <person name="Matsushita K."/>
        </authorList>
    </citation>
    <scope>NUCLEOTIDE SEQUENCE [LARGE SCALE GENOMIC DNA]</scope>
    <source>
        <strain evidence="13 14">NBRC 3293</strain>
    </source>
</reference>
<evidence type="ECO:0000256" key="11">
    <source>
        <dbReference type="ARBA" id="ARBA00051301"/>
    </source>
</evidence>
<keyword evidence="7" id="KW-0479">Metal-binding</keyword>
<evidence type="ECO:0000256" key="6">
    <source>
        <dbReference type="ARBA" id="ARBA00016853"/>
    </source>
</evidence>
<evidence type="ECO:0000313" key="14">
    <source>
        <dbReference type="Proteomes" id="UP000484858"/>
    </source>
</evidence>
<evidence type="ECO:0000256" key="7">
    <source>
        <dbReference type="ARBA" id="ARBA00022723"/>
    </source>
</evidence>
<dbReference type="GO" id="GO:0009014">
    <property type="term" value="F:succinyl-diaminopimelate desuccinylase activity"/>
    <property type="evidence" value="ECO:0007669"/>
    <property type="project" value="UniProtKB-EC"/>
</dbReference>
<dbReference type="SUPFAM" id="SSF53187">
    <property type="entry name" value="Zn-dependent exopeptidases"/>
    <property type="match status" value="1"/>
</dbReference>
<evidence type="ECO:0000259" key="12">
    <source>
        <dbReference type="Pfam" id="PF07687"/>
    </source>
</evidence>
<comment type="cofactor">
    <cofactor evidence="1">
        <name>Co(2+)</name>
        <dbReference type="ChEBI" id="CHEBI:48828"/>
    </cofactor>
</comment>
<comment type="caution">
    <text evidence="13">The sequence shown here is derived from an EMBL/GenBank/DDBJ whole genome shotgun (WGS) entry which is preliminary data.</text>
</comment>
<evidence type="ECO:0000256" key="8">
    <source>
        <dbReference type="ARBA" id="ARBA00022801"/>
    </source>
</evidence>
<evidence type="ECO:0000256" key="9">
    <source>
        <dbReference type="ARBA" id="ARBA00022833"/>
    </source>
</evidence>
<organism evidence="13 14">
    <name type="scientific">Gluconobacter oxydans NBRC 3293</name>
    <dbReference type="NCBI Taxonomy" id="1315969"/>
    <lineage>
        <taxon>Bacteria</taxon>
        <taxon>Pseudomonadati</taxon>
        <taxon>Pseudomonadota</taxon>
        <taxon>Alphaproteobacteria</taxon>
        <taxon>Acetobacterales</taxon>
        <taxon>Acetobacteraceae</taxon>
        <taxon>Gluconobacter</taxon>
    </lineage>
</organism>
<dbReference type="InterPro" id="IPR010182">
    <property type="entry name" value="ArgE/DapE"/>
</dbReference>
<gene>
    <name evidence="13" type="ORF">NBRC3293_1558</name>
</gene>
<dbReference type="UniPathway" id="UPA00034">
    <property type="reaction ID" value="UER00021"/>
</dbReference>
<comment type="cofactor">
    <cofactor evidence="2">
        <name>Zn(2+)</name>
        <dbReference type="ChEBI" id="CHEBI:29105"/>
    </cofactor>
</comment>
<evidence type="ECO:0000256" key="4">
    <source>
        <dbReference type="ARBA" id="ARBA00006247"/>
    </source>
</evidence>
<feature type="domain" description="Peptidase M20 dimerisation" evidence="12">
    <location>
        <begin position="208"/>
        <end position="314"/>
    </location>
</feature>
<evidence type="ECO:0000313" key="13">
    <source>
        <dbReference type="EMBL" id="GEM17061.1"/>
    </source>
</evidence>
<accession>A0A829WWG5</accession>
<keyword evidence="9" id="KW-0862">Zinc</keyword>
<name>A0A829WWG5_GLUOY</name>
<dbReference type="InterPro" id="IPR036264">
    <property type="entry name" value="Bact_exopeptidase_dim_dom"/>
</dbReference>
<sequence length="427" mass="45652">MGEGAVLEKTSCCKKTLTESLDCVVDRDFETRQVPFLQELVRVPSDNPPGDCAPHALFSAGQLRDLGFEVEFHPVSRDFVERHGMQSATNLIIRERFGDGKGPVIALNAHGDVVPPGEGWLHDPYGGVIEDGKLYGRGAAVSKSDFATYAFALRALKEAAADLSGTVELHLTYDEEIGGHVGPGWLLAEGLSKPDHVISAGFTYDVMIAHNGSLQLDVAFTGKAAHSAWPETGADAIEAASRVMSALYAYRDGLVKTVCSIPGIDTPTLVIGTIEGGVAANVVPEHAKFRLERRILPDEKAADVEAELRQIILDAADVPGVQCVVTQHLLALPLVPDAGQAPLIAALQDAAEAVFGERIAVKGMPLFTDARIYSNAGYPTVLYGAGPRRLQDANGHRANEHVVLEDMRRATKVIANALARLLCPEAM</sequence>
<dbReference type="PANTHER" id="PTHR43808">
    <property type="entry name" value="ACETYLORNITHINE DEACETYLASE"/>
    <property type="match status" value="1"/>
</dbReference>
<dbReference type="InterPro" id="IPR011650">
    <property type="entry name" value="Peptidase_M20_dimer"/>
</dbReference>
<dbReference type="PROSITE" id="PS00758">
    <property type="entry name" value="ARGE_DAPE_CPG2_1"/>
    <property type="match status" value="1"/>
</dbReference>
<evidence type="ECO:0000256" key="3">
    <source>
        <dbReference type="ARBA" id="ARBA00005130"/>
    </source>
</evidence>
<dbReference type="Pfam" id="PF07687">
    <property type="entry name" value="M20_dimer"/>
    <property type="match status" value="1"/>
</dbReference>
<evidence type="ECO:0000256" key="10">
    <source>
        <dbReference type="ARBA" id="ARBA00023285"/>
    </source>
</evidence>
<dbReference type="InterPro" id="IPR002933">
    <property type="entry name" value="Peptidase_M20"/>
</dbReference>
<dbReference type="GO" id="GO:0009089">
    <property type="term" value="P:lysine biosynthetic process via diaminopimelate"/>
    <property type="evidence" value="ECO:0007669"/>
    <property type="project" value="UniProtKB-UniPathway"/>
</dbReference>
<dbReference type="InterPro" id="IPR001261">
    <property type="entry name" value="ArgE/DapE_CS"/>
</dbReference>
<evidence type="ECO:0000256" key="1">
    <source>
        <dbReference type="ARBA" id="ARBA00001941"/>
    </source>
</evidence>
<dbReference type="AlphaFoldDB" id="A0A829WWG5"/>
<dbReference type="InterPro" id="IPR050072">
    <property type="entry name" value="Peptidase_M20A"/>
</dbReference>
<evidence type="ECO:0000256" key="2">
    <source>
        <dbReference type="ARBA" id="ARBA00001947"/>
    </source>
</evidence>
<keyword evidence="8" id="KW-0378">Hydrolase</keyword>
<comment type="pathway">
    <text evidence="3">Amino-acid biosynthesis; L-lysine biosynthesis via DAP pathway; LL-2,6-diaminopimelate from (S)-tetrahydrodipicolinate (succinylase route): step 3/3.</text>
</comment>
<keyword evidence="10" id="KW-0170">Cobalt</keyword>
<comment type="similarity">
    <text evidence="4">Belongs to the peptidase M20A family.</text>
</comment>
<dbReference type="SUPFAM" id="SSF55031">
    <property type="entry name" value="Bacterial exopeptidase dimerisation domain"/>
    <property type="match status" value="1"/>
</dbReference>
<comment type="catalytic activity">
    <reaction evidence="11">
        <text>N-succinyl-(2S,6S)-2,6-diaminopimelate + H2O = (2S,6S)-2,6-diaminopimelate + succinate</text>
        <dbReference type="Rhea" id="RHEA:22608"/>
        <dbReference type="ChEBI" id="CHEBI:15377"/>
        <dbReference type="ChEBI" id="CHEBI:30031"/>
        <dbReference type="ChEBI" id="CHEBI:57609"/>
        <dbReference type="ChEBI" id="CHEBI:58087"/>
        <dbReference type="EC" id="3.5.1.18"/>
    </reaction>
</comment>
<evidence type="ECO:0000256" key="5">
    <source>
        <dbReference type="ARBA" id="ARBA00011921"/>
    </source>
</evidence>
<proteinExistence type="inferred from homology"/>
<dbReference type="Proteomes" id="UP000484858">
    <property type="component" value="Unassembled WGS sequence"/>
</dbReference>
<dbReference type="NCBIfam" id="TIGR01910">
    <property type="entry name" value="DapE-ArgE"/>
    <property type="match status" value="1"/>
</dbReference>